<name>A0A074RHE7_9AGAM</name>
<organism evidence="2 3">
    <name type="scientific">Rhizoctonia solani 123E</name>
    <dbReference type="NCBI Taxonomy" id="1423351"/>
    <lineage>
        <taxon>Eukaryota</taxon>
        <taxon>Fungi</taxon>
        <taxon>Dikarya</taxon>
        <taxon>Basidiomycota</taxon>
        <taxon>Agaricomycotina</taxon>
        <taxon>Agaricomycetes</taxon>
        <taxon>Cantharellales</taxon>
        <taxon>Ceratobasidiaceae</taxon>
        <taxon>Rhizoctonia</taxon>
    </lineage>
</organism>
<feature type="compositionally biased region" description="Acidic residues" evidence="1">
    <location>
        <begin position="151"/>
        <end position="161"/>
    </location>
</feature>
<proteinExistence type="predicted"/>
<feature type="compositionally biased region" description="Low complexity" evidence="1">
    <location>
        <begin position="124"/>
        <end position="140"/>
    </location>
</feature>
<evidence type="ECO:0000313" key="3">
    <source>
        <dbReference type="Proteomes" id="UP000027456"/>
    </source>
</evidence>
<comment type="caution">
    <text evidence="2">The sequence shown here is derived from an EMBL/GenBank/DDBJ whole genome shotgun (WGS) entry which is preliminary data.</text>
</comment>
<reference evidence="2 3" key="1">
    <citation type="submission" date="2013-12" db="EMBL/GenBank/DDBJ databases">
        <authorList>
            <person name="Cubeta M."/>
            <person name="Pakala S."/>
            <person name="Fedorova N."/>
            <person name="Thomas E."/>
            <person name="Dean R."/>
            <person name="Jabaji S."/>
            <person name="Neate S."/>
            <person name="Toda T."/>
            <person name="Tavantzis S."/>
            <person name="Vilgalys R."/>
            <person name="Bharathan N."/>
            <person name="Pakala S."/>
            <person name="Losada L.S."/>
            <person name="Zafar N."/>
            <person name="Nierman W."/>
        </authorList>
    </citation>
    <scope>NUCLEOTIDE SEQUENCE [LARGE SCALE GENOMIC DNA]</scope>
    <source>
        <strain evidence="2 3">123E</strain>
    </source>
</reference>
<feature type="region of interest" description="Disordered" evidence="1">
    <location>
        <begin position="124"/>
        <end position="173"/>
    </location>
</feature>
<dbReference type="AlphaFoldDB" id="A0A074RHE7"/>
<keyword evidence="3" id="KW-1185">Reference proteome</keyword>
<dbReference type="HOGENOM" id="CLU_1548479_0_0_1"/>
<dbReference type="Proteomes" id="UP000027456">
    <property type="component" value="Unassembled WGS sequence"/>
</dbReference>
<dbReference type="EMBL" id="AZST01001054">
    <property type="protein sequence ID" value="KEP46546.1"/>
    <property type="molecule type" value="Genomic_DNA"/>
</dbReference>
<accession>A0A074RHE7</accession>
<gene>
    <name evidence="2" type="ORF">V565_193310</name>
</gene>
<evidence type="ECO:0000313" key="2">
    <source>
        <dbReference type="EMBL" id="KEP46546.1"/>
    </source>
</evidence>
<evidence type="ECO:0000256" key="1">
    <source>
        <dbReference type="SAM" id="MobiDB-lite"/>
    </source>
</evidence>
<sequence length="173" mass="18641">MIDSGMPRSMTIEVTSVLGCTGHVTCQTDSTATSCHHHSTTAQLLGLVATPLLVMTRIPIPKKKTTKNGLSGGSSSVTGCQWQTSTTINHESNKIQTNMYIVDSSPHPNLQALRQQLGCQVPCSRRVRPSPQSSSGQASRQRGKRSRAESMQEEEGIDEDQVGSPNDPSGPRR</sequence>
<protein>
    <submittedName>
        <fullName evidence="2">Uncharacterized protein</fullName>
    </submittedName>
</protein>